<comment type="caution">
    <text evidence="2">The sequence shown here is derived from an EMBL/GenBank/DDBJ whole genome shotgun (WGS) entry which is preliminary data.</text>
</comment>
<accession>A0A317G5G3</accession>
<evidence type="ECO:0000259" key="1">
    <source>
        <dbReference type="Pfam" id="PF09820"/>
    </source>
</evidence>
<dbReference type="InterPro" id="IPR018631">
    <property type="entry name" value="AAA-ATPase-like_dom"/>
</dbReference>
<dbReference type="PANTHER" id="PTHR34825">
    <property type="entry name" value="CONSERVED PROTEIN, WITH A WEAK D-GALACTARATE DEHYDRATASE/ALTRONATE HYDROLASE DOMAIN"/>
    <property type="match status" value="1"/>
</dbReference>
<feature type="domain" description="AAA-ATPase-like" evidence="1">
    <location>
        <begin position="17"/>
        <end position="210"/>
    </location>
</feature>
<dbReference type="InterPro" id="IPR012547">
    <property type="entry name" value="PDDEXK_9"/>
</dbReference>
<dbReference type="EMBL" id="NXNG01000001">
    <property type="protein sequence ID" value="PWT29248.1"/>
    <property type="molecule type" value="Genomic_DNA"/>
</dbReference>
<sequence>MGQYLNPGKMSYQMAVNSDIFVDKTQMILFLNGLVNTQQRYVSVSRPRRFGKTMAADMICAYYDREADSRELFEALKVSESDTGIGKKSWDDFLGAFDVIRIVMTTFTRNKKTFDEALDAMQKLVSREIKKKYPDVDYFDDKDLIQMIEDVYAENGQQFVIVIDEWDAVFREFPSDKEGQKNYLDFLRDLFKDKSYIALAYMTGILPIKKYGKHSALNMFTEYSMMFPRQLARYTGFTEEEVSGLCKSYGRDFDTIKSWYNGYEVSDIIPPDPNYQELKATGKSPEGTRYCLYSPLSVVEAVSTGVIKDYWNKTETYEALSDYIIKDYDGLKEAVTLLMDGARIHIDTSTYQNDMTTFTGKDDVLSLLIHLGYLGYDDVAGEIYIPNKEILDEFKTSTKGSEWIESFKAFDISQELLEATWAKNCDKVAEILEKAHDLTGNKTYNDEAALSYAVQYAYYAAQKYYTTILELDSGKGYADIVFIPSPKFSDKPAMVIELKYNKDAETALSQIKNRNYPDRLEHYKGNILLVGIDYDKDVLSTNKEYKHHKCVIEMA</sequence>
<organism evidence="2 3">
    <name type="scientific">Butyrivibrio fibrisolvens</name>
    <dbReference type="NCBI Taxonomy" id="831"/>
    <lineage>
        <taxon>Bacteria</taxon>
        <taxon>Bacillati</taxon>
        <taxon>Bacillota</taxon>
        <taxon>Clostridia</taxon>
        <taxon>Lachnospirales</taxon>
        <taxon>Lachnospiraceae</taxon>
        <taxon>Butyrivibrio</taxon>
    </lineage>
</organism>
<name>A0A317G5G3_BUTFI</name>
<dbReference type="RefSeq" id="WP_110074185.1">
    <property type="nucleotide sequence ID" value="NZ_CM009896.1"/>
</dbReference>
<protein>
    <submittedName>
        <fullName evidence="2">AAA family ATPase</fullName>
    </submittedName>
</protein>
<dbReference type="PANTHER" id="PTHR34825:SF1">
    <property type="entry name" value="AAA-ATPASE-LIKE DOMAIN-CONTAINING PROTEIN"/>
    <property type="match status" value="1"/>
</dbReference>
<gene>
    <name evidence="2" type="ORF">CPT75_20165</name>
</gene>
<reference evidence="2 3" key="1">
    <citation type="submission" date="2017-09" db="EMBL/GenBank/DDBJ databases">
        <title>High-quality draft genome sequence of Butyrivibrio fibrisolvens INBov1, isolated from cow rumen.</title>
        <authorList>
            <person name="Rodriguez Hernaez J."/>
            <person name="Rivarola M."/>
            <person name="Paniego N."/>
            <person name="Cravero S."/>
            <person name="Ceron Cucchi M."/>
            <person name="Martinez M.C."/>
        </authorList>
    </citation>
    <scope>NUCLEOTIDE SEQUENCE [LARGE SCALE GENOMIC DNA]</scope>
    <source>
        <strain evidence="2 3">INBov1</strain>
    </source>
</reference>
<keyword evidence="3" id="KW-1185">Reference proteome</keyword>
<evidence type="ECO:0000313" key="3">
    <source>
        <dbReference type="Proteomes" id="UP000245488"/>
    </source>
</evidence>
<dbReference type="InterPro" id="IPR027417">
    <property type="entry name" value="P-loop_NTPase"/>
</dbReference>
<evidence type="ECO:0000313" key="2">
    <source>
        <dbReference type="EMBL" id="PWT29248.1"/>
    </source>
</evidence>
<dbReference type="SUPFAM" id="SSF52540">
    <property type="entry name" value="P-loop containing nucleoside triphosphate hydrolases"/>
    <property type="match status" value="1"/>
</dbReference>
<dbReference type="Gene3D" id="3.40.50.300">
    <property type="entry name" value="P-loop containing nucleotide triphosphate hydrolases"/>
    <property type="match status" value="1"/>
</dbReference>
<proteinExistence type="predicted"/>
<dbReference type="Pfam" id="PF08011">
    <property type="entry name" value="PDDEXK_9"/>
    <property type="match status" value="1"/>
</dbReference>
<dbReference type="Proteomes" id="UP000245488">
    <property type="component" value="Chromosome"/>
</dbReference>
<dbReference type="AlphaFoldDB" id="A0A317G5G3"/>
<dbReference type="Pfam" id="PF09820">
    <property type="entry name" value="AAA-ATPase_like"/>
    <property type="match status" value="1"/>
</dbReference>